<dbReference type="EMBL" id="JAUKUD010000003">
    <property type="protein sequence ID" value="KAK0750052.1"/>
    <property type="molecule type" value="Genomic_DNA"/>
</dbReference>
<evidence type="ECO:0000313" key="4">
    <source>
        <dbReference type="Proteomes" id="UP001172155"/>
    </source>
</evidence>
<dbReference type="Proteomes" id="UP001172155">
    <property type="component" value="Unassembled WGS sequence"/>
</dbReference>
<accession>A0AA40F350</accession>
<dbReference type="AlphaFoldDB" id="A0AA40F350"/>
<feature type="coiled-coil region" evidence="1">
    <location>
        <begin position="113"/>
        <end position="175"/>
    </location>
</feature>
<reference evidence="3" key="1">
    <citation type="submission" date="2023-06" db="EMBL/GenBank/DDBJ databases">
        <title>Genome-scale phylogeny and comparative genomics of the fungal order Sordariales.</title>
        <authorList>
            <consortium name="Lawrence Berkeley National Laboratory"/>
            <person name="Hensen N."/>
            <person name="Bonometti L."/>
            <person name="Westerberg I."/>
            <person name="Brannstrom I.O."/>
            <person name="Guillou S."/>
            <person name="Cros-Aarteil S."/>
            <person name="Calhoun S."/>
            <person name="Haridas S."/>
            <person name="Kuo A."/>
            <person name="Mondo S."/>
            <person name="Pangilinan J."/>
            <person name="Riley R."/>
            <person name="LaButti K."/>
            <person name="Andreopoulos B."/>
            <person name="Lipzen A."/>
            <person name="Chen C."/>
            <person name="Yanf M."/>
            <person name="Daum C."/>
            <person name="Ng V."/>
            <person name="Clum A."/>
            <person name="Steindorff A."/>
            <person name="Ohm R."/>
            <person name="Martin F."/>
            <person name="Silar P."/>
            <person name="Natvig D."/>
            <person name="Lalanne C."/>
            <person name="Gautier V."/>
            <person name="Ament-velasquez S.L."/>
            <person name="Kruys A."/>
            <person name="Hutchinson M.I."/>
            <person name="Powell A.J."/>
            <person name="Barry K."/>
            <person name="Miller A.N."/>
            <person name="Grigoriev I.V."/>
            <person name="Debuchy R."/>
            <person name="Gladieux P."/>
            <person name="Thoren M.H."/>
            <person name="Johannesson H."/>
        </authorList>
    </citation>
    <scope>NUCLEOTIDE SEQUENCE</scope>
    <source>
        <strain evidence="3">SMH3187-1</strain>
    </source>
</reference>
<proteinExistence type="predicted"/>
<keyword evidence="4" id="KW-1185">Reference proteome</keyword>
<comment type="caution">
    <text evidence="3">The sequence shown here is derived from an EMBL/GenBank/DDBJ whole genome shotgun (WGS) entry which is preliminary data.</text>
</comment>
<dbReference type="Gene3D" id="1.20.58.340">
    <property type="entry name" value="Magnesium transport protein CorA, transmembrane region"/>
    <property type="match status" value="1"/>
</dbReference>
<feature type="transmembrane region" description="Helical" evidence="2">
    <location>
        <begin position="215"/>
        <end position="239"/>
    </location>
</feature>
<organism evidence="3 4">
    <name type="scientific">Schizothecium vesticola</name>
    <dbReference type="NCBI Taxonomy" id="314040"/>
    <lineage>
        <taxon>Eukaryota</taxon>
        <taxon>Fungi</taxon>
        <taxon>Dikarya</taxon>
        <taxon>Ascomycota</taxon>
        <taxon>Pezizomycotina</taxon>
        <taxon>Sordariomycetes</taxon>
        <taxon>Sordariomycetidae</taxon>
        <taxon>Sordariales</taxon>
        <taxon>Schizotheciaceae</taxon>
        <taxon>Schizothecium</taxon>
    </lineage>
</organism>
<name>A0AA40F350_9PEZI</name>
<evidence type="ECO:0000313" key="3">
    <source>
        <dbReference type="EMBL" id="KAK0750052.1"/>
    </source>
</evidence>
<gene>
    <name evidence="3" type="ORF">B0T18DRAFT_121328</name>
</gene>
<keyword evidence="1" id="KW-0175">Coiled coil</keyword>
<keyword evidence="2" id="KW-0812">Transmembrane</keyword>
<sequence length="296" mass="33478">MSAALPHDLALSSTYMPEDGTNCAVFYGCTSEQMRDIETSLRSAPRGFNHPLLCVAIFTDLERKRLVGLAEDLVDSFTVNSDMLENKHWDLNTPKMRESLAICMRSRTLMDQIRSFRRQLNKVLESVDELAREERLGATVLETGVLIKQRITDALDEYEDKIDECNMMAENLSLAMQTGWSQISREDSIVNTRIAKANTTIALESQIENAQMRSIAVLGMVYLPLSCVGSVFSTTIFNWRPSEGESVISNYIWILVVVSVGLTGLTVLAWHLTTNREKIRQDKRSKSFEIDLDRMP</sequence>
<feature type="transmembrane region" description="Helical" evidence="2">
    <location>
        <begin position="251"/>
        <end position="273"/>
    </location>
</feature>
<keyword evidence="2" id="KW-0472">Membrane</keyword>
<protein>
    <recommendedName>
        <fullName evidence="5">Mg2+ transporter protein</fullName>
    </recommendedName>
</protein>
<keyword evidence="2" id="KW-1133">Transmembrane helix</keyword>
<evidence type="ECO:0000256" key="2">
    <source>
        <dbReference type="SAM" id="Phobius"/>
    </source>
</evidence>
<evidence type="ECO:0000256" key="1">
    <source>
        <dbReference type="SAM" id="Coils"/>
    </source>
</evidence>
<evidence type="ECO:0008006" key="5">
    <source>
        <dbReference type="Google" id="ProtNLM"/>
    </source>
</evidence>